<keyword evidence="3" id="KW-1185">Reference proteome</keyword>
<dbReference type="EMBL" id="JARKHS020007714">
    <property type="protein sequence ID" value="KAK8781430.1"/>
    <property type="molecule type" value="Genomic_DNA"/>
</dbReference>
<feature type="signal peptide" evidence="1">
    <location>
        <begin position="1"/>
        <end position="21"/>
    </location>
</feature>
<gene>
    <name evidence="2" type="ORF">V5799_017231</name>
</gene>
<reference evidence="2 3" key="1">
    <citation type="journal article" date="2023" name="Arcadia Sci">
        <title>De novo assembly of a long-read Amblyomma americanum tick genome.</title>
        <authorList>
            <person name="Chou S."/>
            <person name="Poskanzer K.E."/>
            <person name="Rollins M."/>
            <person name="Thuy-Boun P.S."/>
        </authorList>
    </citation>
    <scope>NUCLEOTIDE SEQUENCE [LARGE SCALE GENOMIC DNA]</scope>
    <source>
        <strain evidence="2">F_SG_1</strain>
        <tissue evidence="2">Salivary glands</tissue>
    </source>
</reference>
<organism evidence="2 3">
    <name type="scientific">Amblyomma americanum</name>
    <name type="common">Lone star tick</name>
    <dbReference type="NCBI Taxonomy" id="6943"/>
    <lineage>
        <taxon>Eukaryota</taxon>
        <taxon>Metazoa</taxon>
        <taxon>Ecdysozoa</taxon>
        <taxon>Arthropoda</taxon>
        <taxon>Chelicerata</taxon>
        <taxon>Arachnida</taxon>
        <taxon>Acari</taxon>
        <taxon>Parasitiformes</taxon>
        <taxon>Ixodida</taxon>
        <taxon>Ixodoidea</taxon>
        <taxon>Ixodidae</taxon>
        <taxon>Amblyomminae</taxon>
        <taxon>Amblyomma</taxon>
    </lineage>
</organism>
<keyword evidence="1" id="KW-0732">Signal</keyword>
<name>A0AAQ4F2P7_AMBAM</name>
<comment type="caution">
    <text evidence="2">The sequence shown here is derived from an EMBL/GenBank/DDBJ whole genome shotgun (WGS) entry which is preliminary data.</text>
</comment>
<protein>
    <recommendedName>
        <fullName evidence="4">Secreted protein</fullName>
    </recommendedName>
</protein>
<proteinExistence type="predicted"/>
<evidence type="ECO:0000313" key="3">
    <source>
        <dbReference type="Proteomes" id="UP001321473"/>
    </source>
</evidence>
<evidence type="ECO:0008006" key="4">
    <source>
        <dbReference type="Google" id="ProtNLM"/>
    </source>
</evidence>
<feature type="chain" id="PRO_5042847145" description="Secreted protein" evidence="1">
    <location>
        <begin position="22"/>
        <end position="94"/>
    </location>
</feature>
<accession>A0AAQ4F2P7</accession>
<dbReference type="AlphaFoldDB" id="A0AAQ4F2P7"/>
<sequence length="94" mass="10471">MQTILVWFVAILALTISQCSATVHSPPVLKVHPAQCEYNATVHENGKELDQSEPCLQLKCVNGQWRVELCPYNSEDDPNCGKIKGPFPMCCYCS</sequence>
<evidence type="ECO:0000313" key="2">
    <source>
        <dbReference type="EMBL" id="KAK8781430.1"/>
    </source>
</evidence>
<evidence type="ECO:0000256" key="1">
    <source>
        <dbReference type="SAM" id="SignalP"/>
    </source>
</evidence>
<dbReference type="Proteomes" id="UP001321473">
    <property type="component" value="Unassembled WGS sequence"/>
</dbReference>